<keyword evidence="2" id="KW-0472">Membrane</keyword>
<dbReference type="InterPro" id="IPR025241">
    <property type="entry name" value="DUF4190"/>
</dbReference>
<feature type="domain" description="DUF4190" evidence="3">
    <location>
        <begin position="113"/>
        <end position="173"/>
    </location>
</feature>
<evidence type="ECO:0000259" key="3">
    <source>
        <dbReference type="Pfam" id="PF13828"/>
    </source>
</evidence>
<name>A0ABW4L9Y3_9MICO</name>
<feature type="compositionally biased region" description="Pro residues" evidence="1">
    <location>
        <begin position="60"/>
        <end position="78"/>
    </location>
</feature>
<reference evidence="5" key="1">
    <citation type="journal article" date="2019" name="Int. J. Syst. Evol. Microbiol.">
        <title>The Global Catalogue of Microorganisms (GCM) 10K type strain sequencing project: providing services to taxonomists for standard genome sequencing and annotation.</title>
        <authorList>
            <consortium name="The Broad Institute Genomics Platform"/>
            <consortium name="The Broad Institute Genome Sequencing Center for Infectious Disease"/>
            <person name="Wu L."/>
            <person name="Ma J."/>
        </authorList>
    </citation>
    <scope>NUCLEOTIDE SEQUENCE [LARGE SCALE GENOMIC DNA]</scope>
    <source>
        <strain evidence="5">JCM 17130</strain>
    </source>
</reference>
<dbReference type="Proteomes" id="UP001597277">
    <property type="component" value="Unassembled WGS sequence"/>
</dbReference>
<keyword evidence="2" id="KW-0812">Transmembrane</keyword>
<evidence type="ECO:0000256" key="1">
    <source>
        <dbReference type="SAM" id="MobiDB-lite"/>
    </source>
</evidence>
<evidence type="ECO:0000313" key="4">
    <source>
        <dbReference type="EMBL" id="MFD1719724.1"/>
    </source>
</evidence>
<comment type="caution">
    <text evidence="4">The sequence shown here is derived from an EMBL/GenBank/DDBJ whole genome shotgun (WGS) entry which is preliminary data.</text>
</comment>
<evidence type="ECO:0000256" key="2">
    <source>
        <dbReference type="SAM" id="Phobius"/>
    </source>
</evidence>
<feature type="transmembrane region" description="Helical" evidence="2">
    <location>
        <begin position="155"/>
        <end position="178"/>
    </location>
</feature>
<evidence type="ECO:0000313" key="5">
    <source>
        <dbReference type="Proteomes" id="UP001597277"/>
    </source>
</evidence>
<dbReference type="RefSeq" id="WP_388010581.1">
    <property type="nucleotide sequence ID" value="NZ_JBHUEE010000012.1"/>
</dbReference>
<organism evidence="4 5">
    <name type="scientific">Georgenia deserti</name>
    <dbReference type="NCBI Taxonomy" id="2093781"/>
    <lineage>
        <taxon>Bacteria</taxon>
        <taxon>Bacillati</taxon>
        <taxon>Actinomycetota</taxon>
        <taxon>Actinomycetes</taxon>
        <taxon>Micrococcales</taxon>
        <taxon>Bogoriellaceae</taxon>
        <taxon>Georgenia</taxon>
    </lineage>
</organism>
<feature type="transmembrane region" description="Helical" evidence="2">
    <location>
        <begin position="113"/>
        <end position="135"/>
    </location>
</feature>
<feature type="compositionally biased region" description="Pro residues" evidence="1">
    <location>
        <begin position="24"/>
        <end position="36"/>
    </location>
</feature>
<protein>
    <submittedName>
        <fullName evidence="4">DUF4190 domain-containing protein</fullName>
    </submittedName>
</protein>
<gene>
    <name evidence="4" type="ORF">ACFSE6_17905</name>
</gene>
<feature type="region of interest" description="Disordered" evidence="1">
    <location>
        <begin position="1"/>
        <end position="87"/>
    </location>
</feature>
<keyword evidence="2" id="KW-1133">Transmembrane helix</keyword>
<dbReference type="Pfam" id="PF13828">
    <property type="entry name" value="DUF4190"/>
    <property type="match status" value="1"/>
</dbReference>
<keyword evidence="5" id="KW-1185">Reference proteome</keyword>
<dbReference type="EMBL" id="JBHUEE010000012">
    <property type="protein sequence ID" value="MFD1719724.1"/>
    <property type="molecule type" value="Genomic_DNA"/>
</dbReference>
<feature type="compositionally biased region" description="Polar residues" evidence="1">
    <location>
        <begin position="1"/>
        <end position="11"/>
    </location>
</feature>
<proteinExistence type="predicted"/>
<sequence length="181" mass="18081">MSESNLGNQENAAADGTGGNPENPFAPPNAPRPAEPGPSGGHGSYPSYPAAPTYGHADPTTPPPPGLAPDGPPGPAAPADPREPVFPGTEFARDAVSLDGPGYTVRAPRNHPLAVAAVTLGALAVLPGLGIGAVVCGHLALRTLREPGPYGGRGLALAGLVLGYVLTGLWSLLGLALWTQQ</sequence>
<accession>A0ABW4L9Y3</accession>